<evidence type="ECO:0000313" key="3">
    <source>
        <dbReference type="RefSeq" id="XP_071901162.1"/>
    </source>
</evidence>
<dbReference type="GeneID" id="113739089"/>
<dbReference type="InterPro" id="IPR036397">
    <property type="entry name" value="RNaseH_sf"/>
</dbReference>
<gene>
    <name evidence="2" type="primary">LOC113739089</name>
    <name evidence="3" type="synonym">LOC140004919</name>
    <name evidence="4" type="synonym">LOC140004934</name>
</gene>
<dbReference type="RefSeq" id="XP_071901169.1">
    <property type="nucleotide sequence ID" value="XM_072045068.1"/>
</dbReference>
<dbReference type="GO" id="GO:0003676">
    <property type="term" value="F:nucleic acid binding"/>
    <property type="evidence" value="ECO:0007669"/>
    <property type="project" value="InterPro"/>
</dbReference>
<dbReference type="PANTHER" id="PTHR48475:SF2">
    <property type="entry name" value="RIBONUCLEASE H"/>
    <property type="match status" value="1"/>
</dbReference>
<organism evidence="1 2">
    <name type="scientific">Coffea arabica</name>
    <name type="common">Arabian coffee</name>
    <dbReference type="NCBI Taxonomy" id="13443"/>
    <lineage>
        <taxon>Eukaryota</taxon>
        <taxon>Viridiplantae</taxon>
        <taxon>Streptophyta</taxon>
        <taxon>Embryophyta</taxon>
        <taxon>Tracheophyta</taxon>
        <taxon>Spermatophyta</taxon>
        <taxon>Magnoliopsida</taxon>
        <taxon>eudicotyledons</taxon>
        <taxon>Gunneridae</taxon>
        <taxon>Pentapetalae</taxon>
        <taxon>asterids</taxon>
        <taxon>lamiids</taxon>
        <taxon>Gentianales</taxon>
        <taxon>Rubiaceae</taxon>
        <taxon>Ixoroideae</taxon>
        <taxon>Gardenieae complex</taxon>
        <taxon>Bertiereae - Coffeeae clade</taxon>
        <taxon>Coffeeae</taxon>
        <taxon>Coffea</taxon>
    </lineage>
</organism>
<dbReference type="Gene3D" id="3.30.420.10">
    <property type="entry name" value="Ribonuclease H-like superfamily/Ribonuclease H"/>
    <property type="match status" value="1"/>
</dbReference>
<dbReference type="AlphaFoldDB" id="A0A6P6X8A0"/>
<dbReference type="PANTHER" id="PTHR48475">
    <property type="entry name" value="RIBONUCLEASE H"/>
    <property type="match status" value="1"/>
</dbReference>
<accession>A0A6P6X8A0</accession>
<evidence type="ECO:0000313" key="2">
    <source>
        <dbReference type="RefSeq" id="XP_027122137.1"/>
    </source>
</evidence>
<reference evidence="1" key="1">
    <citation type="journal article" date="2025" name="Foods">
        <title>Unveiling the Microbial Signatures of Arabica Coffee Cherries: Insights into Ripeness Specific Diversity, Functional Traits, and Implications for Quality and Safety.</title>
        <authorList>
            <consortium name="RefSeq"/>
            <person name="Tenea G.N."/>
            <person name="Cifuentes V."/>
            <person name="Reyes P."/>
            <person name="Cevallos-Vallejos M."/>
        </authorList>
    </citation>
    <scope>NUCLEOTIDE SEQUENCE [LARGE SCALE GENOMIC DNA]</scope>
</reference>
<name>A0A6P6X8A0_COFAR</name>
<dbReference type="Proteomes" id="UP001652660">
    <property type="component" value="Chromosome 1c"/>
</dbReference>
<evidence type="ECO:0000313" key="4">
    <source>
        <dbReference type="RefSeq" id="XP_071901169.1"/>
    </source>
</evidence>
<proteinExistence type="predicted"/>
<dbReference type="OrthoDB" id="1934939at2759"/>
<reference evidence="2" key="2">
    <citation type="submission" date="2025-04" db="UniProtKB">
        <authorList>
            <consortium name="RefSeq"/>
        </authorList>
    </citation>
    <scope>IDENTIFICATION</scope>
    <source>
        <tissue evidence="2 3">Leaves</tissue>
    </source>
</reference>
<dbReference type="RefSeq" id="XP_071901162.1">
    <property type="nucleotide sequence ID" value="XM_072045061.1"/>
</dbReference>
<keyword evidence="1" id="KW-1185">Reference proteome</keyword>
<protein>
    <submittedName>
        <fullName evidence="2">Uncharacterized protein LOC113739089</fullName>
    </submittedName>
</protein>
<evidence type="ECO:0000313" key="1">
    <source>
        <dbReference type="Proteomes" id="UP001652660"/>
    </source>
</evidence>
<dbReference type="RefSeq" id="XP_027122137.1">
    <property type="nucleotide sequence ID" value="XM_027266336.1"/>
</dbReference>
<sequence>MTRLESAQSSWLDELPSVLWAYRTTPRTATHETPFSLTYGVEAVVPAEIGLPSPRTQNFVAGTNEEELRYSLDILEARREEAAVRMAKYKSQLARYHNARVRTTQYQLGDLVLRKNSVSRAHGSNKLDPNWEGPYKVLERRLDQGAQSSAL</sequence>